<dbReference type="EMBL" id="GBRH01233512">
    <property type="protein sequence ID" value="JAD64383.1"/>
    <property type="molecule type" value="Transcribed_RNA"/>
</dbReference>
<evidence type="ECO:0000313" key="1">
    <source>
        <dbReference type="EMBL" id="JAD64383.1"/>
    </source>
</evidence>
<sequence>MIVPHSWMLTTDPSPNWMDPVTAWSSSEKTSARPIMWFVAPVSRYQPSRRSASSVAPRNT</sequence>
<proteinExistence type="predicted"/>
<reference evidence="1" key="1">
    <citation type="submission" date="2014-09" db="EMBL/GenBank/DDBJ databases">
        <authorList>
            <person name="Magalhaes I.L.F."/>
            <person name="Oliveira U."/>
            <person name="Santos F.R."/>
            <person name="Vidigal T.H.D.A."/>
            <person name="Brescovit A.D."/>
            <person name="Santos A.J."/>
        </authorList>
    </citation>
    <scope>NUCLEOTIDE SEQUENCE</scope>
    <source>
        <tissue evidence="1">Shoot tissue taken approximately 20 cm above the soil surface</tissue>
    </source>
</reference>
<organism evidence="1">
    <name type="scientific">Arundo donax</name>
    <name type="common">Giant reed</name>
    <name type="synonym">Donax arundinaceus</name>
    <dbReference type="NCBI Taxonomy" id="35708"/>
    <lineage>
        <taxon>Eukaryota</taxon>
        <taxon>Viridiplantae</taxon>
        <taxon>Streptophyta</taxon>
        <taxon>Embryophyta</taxon>
        <taxon>Tracheophyta</taxon>
        <taxon>Spermatophyta</taxon>
        <taxon>Magnoliopsida</taxon>
        <taxon>Liliopsida</taxon>
        <taxon>Poales</taxon>
        <taxon>Poaceae</taxon>
        <taxon>PACMAD clade</taxon>
        <taxon>Arundinoideae</taxon>
        <taxon>Arundineae</taxon>
        <taxon>Arundo</taxon>
    </lineage>
</organism>
<name>A0A0A9BQE9_ARUDO</name>
<accession>A0A0A9BQE9</accession>
<protein>
    <submittedName>
        <fullName evidence="1">Uncharacterized protein</fullName>
    </submittedName>
</protein>
<dbReference type="AlphaFoldDB" id="A0A0A9BQE9"/>
<reference evidence="1" key="2">
    <citation type="journal article" date="2015" name="Data Brief">
        <title>Shoot transcriptome of the giant reed, Arundo donax.</title>
        <authorList>
            <person name="Barrero R.A."/>
            <person name="Guerrero F.D."/>
            <person name="Moolhuijzen P."/>
            <person name="Goolsby J.A."/>
            <person name="Tidwell J."/>
            <person name="Bellgard S.E."/>
            <person name="Bellgard M.I."/>
        </authorList>
    </citation>
    <scope>NUCLEOTIDE SEQUENCE</scope>
    <source>
        <tissue evidence="1">Shoot tissue taken approximately 20 cm above the soil surface</tissue>
    </source>
</reference>